<accession>A0ABR8PV35</accession>
<keyword evidence="1" id="KW-0472">Membrane</keyword>
<feature type="transmembrane region" description="Helical" evidence="1">
    <location>
        <begin position="215"/>
        <end position="235"/>
    </location>
</feature>
<sequence length="288" mass="33529">MDKRIKVLVTLNCISYGLMGLIAYANINGIMNNLNNIIKFIIGVIPFISIIFTSFIVTDYYYKDFKYIRNEAVLDLSIRIIAWGLVFYCFNNSSNLENKFVIVIIAFVFNSIVEYFINKKITNLQHKNEDKISITNEEKNNIRAMVFATNKQIVSLLVFMGVGLSVPVTKNMEGTKENWLIPVMFSIFVFAWFINMSYKNYTKFYLDMGYSKRIFIRDIIFVTIGYSGCLILSFLKFNNSVYAFIEFIGILFLLPTISTMRKMSRRLKQIRESLGKDEYTNSIINKNE</sequence>
<feature type="transmembrane region" description="Helical" evidence="1">
    <location>
        <begin position="100"/>
        <end position="117"/>
    </location>
</feature>
<name>A0ABR8PV35_9CLOT</name>
<keyword evidence="1" id="KW-0812">Transmembrane</keyword>
<feature type="transmembrane region" description="Helical" evidence="1">
    <location>
        <begin position="241"/>
        <end position="260"/>
    </location>
</feature>
<gene>
    <name evidence="2" type="ORF">H9661_11795</name>
</gene>
<protein>
    <submittedName>
        <fullName evidence="2">Uncharacterized protein</fullName>
    </submittedName>
</protein>
<reference evidence="2 3" key="1">
    <citation type="submission" date="2020-08" db="EMBL/GenBank/DDBJ databases">
        <title>A Genomic Blueprint of the Chicken Gut Microbiome.</title>
        <authorList>
            <person name="Gilroy R."/>
            <person name="Ravi A."/>
            <person name="Getino M."/>
            <person name="Pursley I."/>
            <person name="Horton D.L."/>
            <person name="Alikhan N.-F."/>
            <person name="Baker D."/>
            <person name="Gharbi K."/>
            <person name="Hall N."/>
            <person name="Watson M."/>
            <person name="Adriaenssens E.M."/>
            <person name="Foster-Nyarko E."/>
            <person name="Jarju S."/>
            <person name="Secka A."/>
            <person name="Antonio M."/>
            <person name="Oren A."/>
            <person name="Chaudhuri R."/>
            <person name="La Ragione R.M."/>
            <person name="Hildebrand F."/>
            <person name="Pallen M.J."/>
        </authorList>
    </citation>
    <scope>NUCLEOTIDE SEQUENCE [LARGE SCALE GENOMIC DNA]</scope>
    <source>
        <strain evidence="2 3">Sa3CVN1</strain>
    </source>
</reference>
<evidence type="ECO:0000313" key="3">
    <source>
        <dbReference type="Proteomes" id="UP000627781"/>
    </source>
</evidence>
<proteinExistence type="predicted"/>
<evidence type="ECO:0000256" key="1">
    <source>
        <dbReference type="SAM" id="Phobius"/>
    </source>
</evidence>
<feature type="transmembrane region" description="Helical" evidence="1">
    <location>
        <begin position="178"/>
        <end position="194"/>
    </location>
</feature>
<evidence type="ECO:0000313" key="2">
    <source>
        <dbReference type="EMBL" id="MBD7912041.1"/>
    </source>
</evidence>
<dbReference type="Proteomes" id="UP000627781">
    <property type="component" value="Unassembled WGS sequence"/>
</dbReference>
<comment type="caution">
    <text evidence="2">The sequence shown here is derived from an EMBL/GenBank/DDBJ whole genome shotgun (WGS) entry which is preliminary data.</text>
</comment>
<feature type="transmembrane region" description="Helical" evidence="1">
    <location>
        <begin position="7"/>
        <end position="25"/>
    </location>
</feature>
<keyword evidence="1" id="KW-1133">Transmembrane helix</keyword>
<dbReference type="RefSeq" id="WP_191768929.1">
    <property type="nucleotide sequence ID" value="NZ_JACSRA010000018.1"/>
</dbReference>
<keyword evidence="3" id="KW-1185">Reference proteome</keyword>
<feature type="transmembrane region" description="Helical" evidence="1">
    <location>
        <begin position="153"/>
        <end position="172"/>
    </location>
</feature>
<dbReference type="EMBL" id="JACSRA010000018">
    <property type="protein sequence ID" value="MBD7912041.1"/>
    <property type="molecule type" value="Genomic_DNA"/>
</dbReference>
<feature type="transmembrane region" description="Helical" evidence="1">
    <location>
        <begin position="37"/>
        <end position="61"/>
    </location>
</feature>
<organism evidence="2 3">
    <name type="scientific">Clostridium cibarium</name>
    <dbReference type="NCBI Taxonomy" id="2762247"/>
    <lineage>
        <taxon>Bacteria</taxon>
        <taxon>Bacillati</taxon>
        <taxon>Bacillota</taxon>
        <taxon>Clostridia</taxon>
        <taxon>Eubacteriales</taxon>
        <taxon>Clostridiaceae</taxon>
        <taxon>Clostridium</taxon>
    </lineage>
</organism>